<evidence type="ECO:0000256" key="7">
    <source>
        <dbReference type="ARBA" id="ARBA00023274"/>
    </source>
</evidence>
<keyword evidence="4 9" id="KW-0694">RNA-binding</keyword>
<dbReference type="PANTHER" id="PTHR11564">
    <property type="entry name" value="SIGNAL RECOGNITION PARTICLE 54K PROTEIN SRP54"/>
    <property type="match status" value="1"/>
</dbReference>
<evidence type="ECO:0000256" key="10">
    <source>
        <dbReference type="SAM" id="MobiDB-lite"/>
    </source>
</evidence>
<dbReference type="EC" id="3.6.5.4" evidence="9"/>
<name>A0A852X521_9MICO</name>
<dbReference type="Gene3D" id="1.10.260.30">
    <property type="entry name" value="Signal recognition particle, SRP54 subunit, M-domain"/>
    <property type="match status" value="1"/>
</dbReference>
<dbReference type="GO" id="GO:0003924">
    <property type="term" value="F:GTPase activity"/>
    <property type="evidence" value="ECO:0007669"/>
    <property type="project" value="UniProtKB-UniRule"/>
</dbReference>
<dbReference type="PANTHER" id="PTHR11564:SF5">
    <property type="entry name" value="SIGNAL RECOGNITION PARTICLE SUBUNIT SRP54"/>
    <property type="match status" value="1"/>
</dbReference>
<comment type="function">
    <text evidence="9">Involved in targeting and insertion of nascent membrane proteins into the cytoplasmic membrane. Binds to the hydrophobic signal sequence of the ribosome-nascent chain (RNC) as it emerges from the ribosomes. The SRP-RNC complex is then targeted to the cytoplasmic membrane where it interacts with the SRP receptor FtsY.</text>
</comment>
<reference evidence="12 13" key="1">
    <citation type="submission" date="2020-07" db="EMBL/GenBank/DDBJ databases">
        <title>Sequencing the genomes of 1000 actinobacteria strains.</title>
        <authorList>
            <person name="Klenk H.-P."/>
        </authorList>
    </citation>
    <scope>NUCLEOTIDE SEQUENCE [LARGE SCALE GENOMIC DNA]</scope>
    <source>
        <strain evidence="12 13">DSM 24723</strain>
    </source>
</reference>
<evidence type="ECO:0000256" key="5">
    <source>
        <dbReference type="ARBA" id="ARBA00023134"/>
    </source>
</evidence>
<dbReference type="HAMAP" id="MF_00306">
    <property type="entry name" value="SRP54"/>
    <property type="match status" value="1"/>
</dbReference>
<comment type="similarity">
    <text evidence="1 9">Belongs to the GTP-binding SRP family. SRP54 subfamily.</text>
</comment>
<dbReference type="Proteomes" id="UP000592181">
    <property type="component" value="Unassembled WGS sequence"/>
</dbReference>
<organism evidence="12 13">
    <name type="scientific">Janibacter alkaliphilus</name>
    <dbReference type="NCBI Taxonomy" id="1069963"/>
    <lineage>
        <taxon>Bacteria</taxon>
        <taxon>Bacillati</taxon>
        <taxon>Actinomycetota</taxon>
        <taxon>Actinomycetes</taxon>
        <taxon>Micrococcales</taxon>
        <taxon>Intrasporangiaceae</taxon>
        <taxon>Janibacter</taxon>
    </lineage>
</organism>
<feature type="binding site" evidence="9">
    <location>
        <begin position="107"/>
        <end position="114"/>
    </location>
    <ligand>
        <name>GTP</name>
        <dbReference type="ChEBI" id="CHEBI:37565"/>
    </ligand>
</feature>
<dbReference type="SUPFAM" id="SSF52540">
    <property type="entry name" value="P-loop containing nucleoside triphosphate hydrolases"/>
    <property type="match status" value="1"/>
</dbReference>
<gene>
    <name evidence="9" type="primary">ffh</name>
    <name evidence="12" type="ORF">BJY28_001987</name>
</gene>
<dbReference type="SMART" id="SM00963">
    <property type="entry name" value="SRP54_N"/>
    <property type="match status" value="1"/>
</dbReference>
<dbReference type="NCBIfam" id="TIGR00959">
    <property type="entry name" value="ffh"/>
    <property type="match status" value="1"/>
</dbReference>
<dbReference type="GO" id="GO:0048500">
    <property type="term" value="C:signal recognition particle"/>
    <property type="evidence" value="ECO:0007669"/>
    <property type="project" value="UniProtKB-UniRule"/>
</dbReference>
<evidence type="ECO:0000313" key="13">
    <source>
        <dbReference type="Proteomes" id="UP000592181"/>
    </source>
</evidence>
<dbReference type="InterPro" id="IPR000897">
    <property type="entry name" value="SRP54_GTPase_dom"/>
</dbReference>
<feature type="domain" description="SRP54-type proteins GTP-binding" evidence="11">
    <location>
        <begin position="286"/>
        <end position="299"/>
    </location>
</feature>
<dbReference type="PROSITE" id="PS00300">
    <property type="entry name" value="SRP54"/>
    <property type="match status" value="1"/>
</dbReference>
<dbReference type="InterPro" id="IPR022941">
    <property type="entry name" value="SRP54"/>
</dbReference>
<dbReference type="GO" id="GO:0008312">
    <property type="term" value="F:7S RNA binding"/>
    <property type="evidence" value="ECO:0007669"/>
    <property type="project" value="InterPro"/>
</dbReference>
<dbReference type="RefSeq" id="WP_179462874.1">
    <property type="nucleotide sequence ID" value="NZ_JACBZX010000001.1"/>
</dbReference>
<dbReference type="SMART" id="SM00962">
    <property type="entry name" value="SRP54"/>
    <property type="match status" value="1"/>
</dbReference>
<keyword evidence="7 9" id="KW-0687">Ribonucleoprotein</keyword>
<feature type="region of interest" description="Disordered" evidence="10">
    <location>
        <begin position="160"/>
        <end position="180"/>
    </location>
</feature>
<keyword evidence="9" id="KW-0963">Cytoplasm</keyword>
<dbReference type="SMART" id="SM00382">
    <property type="entry name" value="AAA"/>
    <property type="match status" value="1"/>
</dbReference>
<evidence type="ECO:0000256" key="1">
    <source>
        <dbReference type="ARBA" id="ARBA00005450"/>
    </source>
</evidence>
<dbReference type="InterPro" id="IPR013822">
    <property type="entry name" value="Signal_recog_particl_SRP54_hlx"/>
</dbReference>
<feature type="compositionally biased region" description="Basic and acidic residues" evidence="10">
    <location>
        <begin position="488"/>
        <end position="499"/>
    </location>
</feature>
<dbReference type="Gene3D" id="3.40.50.300">
    <property type="entry name" value="P-loop containing nucleotide triphosphate hydrolases"/>
    <property type="match status" value="1"/>
</dbReference>
<dbReference type="AlphaFoldDB" id="A0A852X521"/>
<comment type="catalytic activity">
    <reaction evidence="8 9">
        <text>GTP + H2O = GDP + phosphate + H(+)</text>
        <dbReference type="Rhea" id="RHEA:19669"/>
        <dbReference type="ChEBI" id="CHEBI:15377"/>
        <dbReference type="ChEBI" id="CHEBI:15378"/>
        <dbReference type="ChEBI" id="CHEBI:37565"/>
        <dbReference type="ChEBI" id="CHEBI:43474"/>
        <dbReference type="ChEBI" id="CHEBI:58189"/>
        <dbReference type="EC" id="3.6.5.4"/>
    </reaction>
</comment>
<dbReference type="InterPro" id="IPR042101">
    <property type="entry name" value="SRP54_N_sf"/>
</dbReference>
<dbReference type="InterPro" id="IPR003593">
    <property type="entry name" value="AAA+_ATPase"/>
</dbReference>
<evidence type="ECO:0000256" key="3">
    <source>
        <dbReference type="ARBA" id="ARBA00022801"/>
    </source>
</evidence>
<evidence type="ECO:0000259" key="11">
    <source>
        <dbReference type="PROSITE" id="PS00300"/>
    </source>
</evidence>
<comment type="subcellular location">
    <subcellularLocation>
        <location evidence="9">Cytoplasm</location>
    </subcellularLocation>
    <text evidence="9">The SRP-RNC complex is targeted to the cytoplasmic membrane.</text>
</comment>
<keyword evidence="5 9" id="KW-0342">GTP-binding</keyword>
<feature type="region of interest" description="Disordered" evidence="10">
    <location>
        <begin position="447"/>
        <end position="538"/>
    </location>
</feature>
<evidence type="ECO:0000256" key="9">
    <source>
        <dbReference type="HAMAP-Rule" id="MF_00306"/>
    </source>
</evidence>
<dbReference type="CDD" id="cd18539">
    <property type="entry name" value="SRP_G"/>
    <property type="match status" value="1"/>
</dbReference>
<dbReference type="Pfam" id="PF00448">
    <property type="entry name" value="SRP54"/>
    <property type="match status" value="1"/>
</dbReference>
<dbReference type="SUPFAM" id="SSF47446">
    <property type="entry name" value="Signal peptide-binding domain"/>
    <property type="match status" value="1"/>
</dbReference>
<evidence type="ECO:0000256" key="4">
    <source>
        <dbReference type="ARBA" id="ARBA00022884"/>
    </source>
</evidence>
<sequence>MFTSLSDRLTGTFKNLRGKGRLSESDVNKTVRDIRMALIDADVSLPVVKQFTSAVRERATGAEVSQALNPAQQVIKIVNEELVEILGGNTRTITYAKRPPTVIMLAGLQGSGKTTFAGKLGARLKEEGHTPLLVAADLQRPNAVTQLEVVGQRAGVSVFAPERGNTGGHDAVSGTGEGTRSFGDPVGVSRAGIQEALSRQHDVVIVDTAGRLAVDADLMQQASDIRAAIEPDEVLFVIDAMIGQAAVETAQAFQEGVDFTGVVLSKLDGDARGGAALSVAGTTGRPIMFASTGEQVKDIEVFHPDRMASRILDMGDVLTLIEQAERAFERGQAEEMQRKFLAEEDFTFDDFLQQMAAIKRMGSLKSMLKMMPGMGQMSAELDAFDERQFDRIEAMVQSMTRFERTHPKQINGSRRARIARGSGVEVSEVNQLLERFGQAQKVMKQMARGGGVPGMPGMPGMPGGGGGRKKQVKQPKKKGKSGNPAKRAQQEKEAADRAAGRRAAGPAGSAFGQQGGQGAPHELDPDQLPEGFGKFLGR</sequence>
<feature type="binding site" evidence="9">
    <location>
        <begin position="207"/>
        <end position="211"/>
    </location>
    <ligand>
        <name>GTP</name>
        <dbReference type="ChEBI" id="CHEBI:37565"/>
    </ligand>
</feature>
<evidence type="ECO:0000256" key="8">
    <source>
        <dbReference type="ARBA" id="ARBA00048027"/>
    </source>
</evidence>
<evidence type="ECO:0000256" key="2">
    <source>
        <dbReference type="ARBA" id="ARBA00022741"/>
    </source>
</evidence>
<proteinExistence type="inferred from homology"/>
<keyword evidence="6 9" id="KW-0733">Signal recognition particle</keyword>
<evidence type="ECO:0000313" key="12">
    <source>
        <dbReference type="EMBL" id="NYG37518.1"/>
    </source>
</evidence>
<dbReference type="InterPro" id="IPR004780">
    <property type="entry name" value="SRP"/>
</dbReference>
<dbReference type="Pfam" id="PF02881">
    <property type="entry name" value="SRP54_N"/>
    <property type="match status" value="1"/>
</dbReference>
<dbReference type="InterPro" id="IPR004125">
    <property type="entry name" value="Signal_recog_particle_SRP54_M"/>
</dbReference>
<dbReference type="EMBL" id="JACBZX010000001">
    <property type="protein sequence ID" value="NYG37518.1"/>
    <property type="molecule type" value="Genomic_DNA"/>
</dbReference>
<keyword evidence="2 9" id="KW-0547">Nucleotide-binding</keyword>
<dbReference type="Gene3D" id="1.20.120.140">
    <property type="entry name" value="Signal recognition particle SRP54, nucleotide-binding domain"/>
    <property type="match status" value="1"/>
</dbReference>
<dbReference type="GO" id="GO:0005525">
    <property type="term" value="F:GTP binding"/>
    <property type="evidence" value="ECO:0007669"/>
    <property type="project" value="UniProtKB-UniRule"/>
</dbReference>
<dbReference type="InterPro" id="IPR036891">
    <property type="entry name" value="Signal_recog_part_SRP54_M_sf"/>
</dbReference>
<feature type="compositionally biased region" description="Low complexity" evidence="10">
    <location>
        <begin position="501"/>
        <end position="512"/>
    </location>
</feature>
<keyword evidence="13" id="KW-1185">Reference proteome</keyword>
<keyword evidence="3 9" id="KW-0378">Hydrolase</keyword>
<feature type="compositionally biased region" description="Basic residues" evidence="10">
    <location>
        <begin position="467"/>
        <end position="480"/>
    </location>
</feature>
<dbReference type="InterPro" id="IPR027417">
    <property type="entry name" value="P-loop_NTPase"/>
</dbReference>
<comment type="domain">
    <text evidence="9">Composed of three domains: the N-terminal N domain, which is responsible for interactions with the ribosome, the central G domain, which binds GTP, and the C-terminal M domain, which binds the RNA and the signal sequence of the RNC.</text>
</comment>
<protein>
    <recommendedName>
        <fullName evidence="9">Signal recognition particle protein</fullName>
        <ecNumber evidence="9">3.6.5.4</ecNumber>
    </recommendedName>
    <alternativeName>
        <fullName evidence="9">Fifty-four homolog</fullName>
    </alternativeName>
</protein>
<feature type="binding site" evidence="9">
    <location>
        <begin position="265"/>
        <end position="268"/>
    </location>
    <ligand>
        <name>GTP</name>
        <dbReference type="ChEBI" id="CHEBI:37565"/>
    </ligand>
</feature>
<comment type="subunit">
    <text evidence="9">Part of the signal recognition particle protein translocation system, which is composed of SRP and FtsY.</text>
</comment>
<accession>A0A852X521</accession>
<dbReference type="GO" id="GO:0006614">
    <property type="term" value="P:SRP-dependent cotranslational protein targeting to membrane"/>
    <property type="evidence" value="ECO:0007669"/>
    <property type="project" value="InterPro"/>
</dbReference>
<evidence type="ECO:0000256" key="6">
    <source>
        <dbReference type="ARBA" id="ARBA00023135"/>
    </source>
</evidence>
<comment type="caution">
    <text evidence="12">The sequence shown here is derived from an EMBL/GenBank/DDBJ whole genome shotgun (WGS) entry which is preliminary data.</text>
</comment>
<dbReference type="Pfam" id="PF02978">
    <property type="entry name" value="SRP_SPB"/>
    <property type="match status" value="1"/>
</dbReference>